<evidence type="ECO:0000313" key="1">
    <source>
        <dbReference type="EMBL" id="QBQ76532.1"/>
    </source>
</evidence>
<proteinExistence type="predicted"/>
<dbReference type="Proteomes" id="UP000306560">
    <property type="component" value="Segment"/>
</dbReference>
<evidence type="ECO:0000313" key="2">
    <source>
        <dbReference type="Proteomes" id="UP000306560"/>
    </source>
</evidence>
<dbReference type="EMBL" id="MK373770">
    <property type="protein sequence ID" value="QBQ76532.1"/>
    <property type="molecule type" value="Genomic_DNA"/>
</dbReference>
<sequence length="84" mass="9250">MKVNELNKTIKTVKLHTLKKGATFRLEENGPIHMVCTAASTNWVEVARDRVVCVRLEDGHLSGPVEGISVIPVKVEANVIKDSK</sequence>
<accession>A0A482MTN2</accession>
<gene>
    <name evidence="1" type="ORF">WFI101126_00104</name>
</gene>
<reference evidence="1 2" key="1">
    <citation type="submission" date="2019-01" db="EMBL/GenBank/DDBJ databases">
        <title>Still something new to discover - new insights into E. coli phage diversity and taxonomy.</title>
        <authorList>
            <person name="Korf I.H.E."/>
            <person name="Adriaennsens E."/>
            <person name="Dreiseikelmann B."/>
            <person name="Kropinski A."/>
            <person name="Nimtz M."/>
            <person name="Meier-Kolthoff J.P."/>
            <person name="Rohde M."/>
            <person name="van Raaij M."/>
            <person name="Wittmann J."/>
        </authorList>
    </citation>
    <scope>NUCLEOTIDE SEQUENCE [LARGE SCALE GENOMIC DNA]</scope>
</reference>
<protein>
    <submittedName>
        <fullName evidence="1">Uncharacterized protein</fullName>
    </submittedName>
</protein>
<keyword evidence="2" id="KW-1185">Reference proteome</keyword>
<organism evidence="1 2">
    <name type="scientific">Escherichia phage vB_EcoP_WFI101126</name>
    <dbReference type="NCBI Taxonomy" id="2508203"/>
    <lineage>
        <taxon>Viruses</taxon>
        <taxon>Duplodnaviria</taxon>
        <taxon>Heunggongvirae</taxon>
        <taxon>Uroviricota</taxon>
        <taxon>Caudoviricetes</taxon>
        <taxon>Mktvariviridae</taxon>
        <taxon>Gordonclarkvirinae</taxon>
        <taxon>Kuravirus</taxon>
        <taxon>Kuravirus WFI101126</taxon>
    </lineage>
</organism>
<name>A0A482MTN2_9CAUD</name>